<dbReference type="SUPFAM" id="SSF57863">
    <property type="entry name" value="ArfGap/RecO-like zinc finger"/>
    <property type="match status" value="1"/>
</dbReference>
<gene>
    <name evidence="2" type="ORF">CSUI_002885</name>
</gene>
<comment type="caution">
    <text evidence="2">The sequence shown here is derived from an EMBL/GenBank/DDBJ whole genome shotgun (WGS) entry which is preliminary data.</text>
</comment>
<keyword evidence="3" id="KW-1185">Reference proteome</keyword>
<dbReference type="VEuPathDB" id="ToxoDB:CSUI_002885"/>
<name>A0A2C6L704_9APIC</name>
<dbReference type="RefSeq" id="XP_067924931.1">
    <property type="nucleotide sequence ID" value="XM_068063084.1"/>
</dbReference>
<feature type="region of interest" description="Disordered" evidence="1">
    <location>
        <begin position="89"/>
        <end position="218"/>
    </location>
</feature>
<dbReference type="OrthoDB" id="331410at2759"/>
<protein>
    <submittedName>
        <fullName evidence="2">Major ampullate spidroin</fullName>
    </submittedName>
</protein>
<feature type="compositionally biased region" description="Polar residues" evidence="1">
    <location>
        <begin position="202"/>
        <end position="211"/>
    </location>
</feature>
<evidence type="ECO:0000313" key="3">
    <source>
        <dbReference type="Proteomes" id="UP000221165"/>
    </source>
</evidence>
<reference evidence="2 3" key="1">
    <citation type="journal article" date="2017" name="Int. J. Parasitol.">
        <title>The genome of the protozoan parasite Cystoisospora suis and a reverse vaccinology approach to identify vaccine candidates.</title>
        <authorList>
            <person name="Palmieri N."/>
            <person name="Shrestha A."/>
            <person name="Ruttkowski B."/>
            <person name="Beck T."/>
            <person name="Vogl C."/>
            <person name="Tomley F."/>
            <person name="Blake D.P."/>
            <person name="Joachim A."/>
        </authorList>
    </citation>
    <scope>NUCLEOTIDE SEQUENCE [LARGE SCALE GENOMIC DNA]</scope>
    <source>
        <strain evidence="2 3">Wien I</strain>
    </source>
</reference>
<dbReference type="AlphaFoldDB" id="A0A2C6L704"/>
<feature type="region of interest" description="Disordered" evidence="1">
    <location>
        <begin position="481"/>
        <end position="503"/>
    </location>
</feature>
<proteinExistence type="predicted"/>
<dbReference type="GeneID" id="94426295"/>
<feature type="compositionally biased region" description="Basic and acidic residues" evidence="1">
    <location>
        <begin position="115"/>
        <end position="124"/>
    </location>
</feature>
<evidence type="ECO:0000256" key="1">
    <source>
        <dbReference type="SAM" id="MobiDB-lite"/>
    </source>
</evidence>
<dbReference type="InterPro" id="IPR037278">
    <property type="entry name" value="ARFGAP/RecO"/>
</dbReference>
<feature type="compositionally biased region" description="Polar residues" evidence="1">
    <location>
        <begin position="483"/>
        <end position="503"/>
    </location>
</feature>
<evidence type="ECO:0000313" key="2">
    <source>
        <dbReference type="EMBL" id="PHJ23255.1"/>
    </source>
</evidence>
<dbReference type="Proteomes" id="UP000221165">
    <property type="component" value="Unassembled WGS sequence"/>
</dbReference>
<organism evidence="2 3">
    <name type="scientific">Cystoisospora suis</name>
    <dbReference type="NCBI Taxonomy" id="483139"/>
    <lineage>
        <taxon>Eukaryota</taxon>
        <taxon>Sar</taxon>
        <taxon>Alveolata</taxon>
        <taxon>Apicomplexa</taxon>
        <taxon>Conoidasida</taxon>
        <taxon>Coccidia</taxon>
        <taxon>Eucoccidiorida</taxon>
        <taxon>Eimeriorina</taxon>
        <taxon>Sarcocystidae</taxon>
        <taxon>Cystoisospora</taxon>
    </lineage>
</organism>
<dbReference type="EMBL" id="MIGC01001229">
    <property type="protein sequence ID" value="PHJ23255.1"/>
    <property type="molecule type" value="Genomic_DNA"/>
</dbReference>
<feature type="compositionally biased region" description="Acidic residues" evidence="1">
    <location>
        <begin position="134"/>
        <end position="144"/>
    </location>
</feature>
<accession>A0A2C6L704</accession>
<sequence>MPYRSSSSPADIGLSKAEYEDAVNLEKLYFLANKNDRCANCGRGGVSAVDVSRYEFLCPSCCSGKSSVKKIGEDRFSSFEVNKLHAKFDREGSRKTRASASPVGRSAFSSGGGGRRSERRGDRRSNRKPPVPDFSDDSESDSADDVPPPRRSRSMPRAASSRTPRHHTQRTQLDPFDDFDASSTTSWGGGGSAPSTSWAGDFSTNRSTTGSAMGIPSSPAGMMRLGGMQQHNPSQMGMMGVGVNPVAGMAGNNMVGMPPPPQQGWNPNAAMAAAAAGGLPTAATAGMGMLGASTPAGMLATRQQQQQYQQALLQQFAAAASRGTGGPMLGNMNPVGGVSPGMQMGGTGAMQFGARPPPFPGAVQQQSAGTNPFLSMQQHPQRGGGVAMGQPQSMGNPFLSMQQPQVCAAGGTFGALGVGVAGGLPSGFQQQCMGRGGMLIGGGQQLGSMAGPMGAAGGGALQASNPFLSMGGMPAQAQRPMATMNSTNSGGPMTGNPYNTSIW</sequence>